<accession>X1CFJ2</accession>
<sequence length="72" mass="8630">FHIFADKAIKKYLDSGRLIDAMIWRKVIGYYNTYKKFHDHIKAHFEKEHPDWQVKCKICGKTFKEIVDGNSK</sequence>
<protein>
    <submittedName>
        <fullName evidence="1">Uncharacterized protein</fullName>
    </submittedName>
</protein>
<reference evidence="1" key="1">
    <citation type="journal article" date="2014" name="Front. Microbiol.">
        <title>High frequency of phylogenetically diverse reductive dehalogenase-homologous genes in deep subseafloor sedimentary metagenomes.</title>
        <authorList>
            <person name="Kawai M."/>
            <person name="Futagami T."/>
            <person name="Toyoda A."/>
            <person name="Takaki Y."/>
            <person name="Nishi S."/>
            <person name="Hori S."/>
            <person name="Arai W."/>
            <person name="Tsubouchi T."/>
            <person name="Morono Y."/>
            <person name="Uchiyama I."/>
            <person name="Ito T."/>
            <person name="Fujiyama A."/>
            <person name="Inagaki F."/>
            <person name="Takami H."/>
        </authorList>
    </citation>
    <scope>NUCLEOTIDE SEQUENCE</scope>
    <source>
        <strain evidence="1">Expedition CK06-06</strain>
    </source>
</reference>
<proteinExistence type="predicted"/>
<dbReference type="AlphaFoldDB" id="X1CFJ2"/>
<evidence type="ECO:0000313" key="1">
    <source>
        <dbReference type="EMBL" id="GAH07066.1"/>
    </source>
</evidence>
<organism evidence="1">
    <name type="scientific">marine sediment metagenome</name>
    <dbReference type="NCBI Taxonomy" id="412755"/>
    <lineage>
        <taxon>unclassified sequences</taxon>
        <taxon>metagenomes</taxon>
        <taxon>ecological metagenomes</taxon>
    </lineage>
</organism>
<comment type="caution">
    <text evidence="1">The sequence shown here is derived from an EMBL/GenBank/DDBJ whole genome shotgun (WGS) entry which is preliminary data.</text>
</comment>
<feature type="non-terminal residue" evidence="1">
    <location>
        <position position="1"/>
    </location>
</feature>
<dbReference type="EMBL" id="BART01032061">
    <property type="protein sequence ID" value="GAH07066.1"/>
    <property type="molecule type" value="Genomic_DNA"/>
</dbReference>
<name>X1CFJ2_9ZZZZ</name>
<gene>
    <name evidence="1" type="ORF">S01H4_55535</name>
</gene>